<dbReference type="RefSeq" id="WP_153355203.1">
    <property type="nucleotide sequence ID" value="NZ_JAYKOO010000007.1"/>
</dbReference>
<name>A0A6A8ACU5_9HYPH</name>
<organism evidence="1 2">
    <name type="scientific">Endobacterium cereale</name>
    <dbReference type="NCBI Taxonomy" id="2663029"/>
    <lineage>
        <taxon>Bacteria</taxon>
        <taxon>Pseudomonadati</taxon>
        <taxon>Pseudomonadota</taxon>
        <taxon>Alphaproteobacteria</taxon>
        <taxon>Hyphomicrobiales</taxon>
        <taxon>Rhizobiaceae</taxon>
        <taxon>Endobacterium</taxon>
    </lineage>
</organism>
<reference evidence="1 2" key="1">
    <citation type="submission" date="2019-11" db="EMBL/GenBank/DDBJ databases">
        <title>Genome analysis of Rhizobacterium cereale a novel genus and species isolated from maize roots in North Spain.</title>
        <authorList>
            <person name="Menendez E."/>
            <person name="Flores-Felix J.D."/>
            <person name="Ramirez-Bahena M.-H."/>
            <person name="Igual J.M."/>
            <person name="Garcia-Fraile P."/>
            <person name="Peix A."/>
            <person name="Velazquez E."/>
        </authorList>
    </citation>
    <scope>NUCLEOTIDE SEQUENCE [LARGE SCALE GENOMIC DNA]</scope>
    <source>
        <strain evidence="1 2">RZME27</strain>
    </source>
</reference>
<evidence type="ECO:0000313" key="1">
    <source>
        <dbReference type="EMBL" id="MQY47748.1"/>
    </source>
</evidence>
<proteinExistence type="predicted"/>
<gene>
    <name evidence="1" type="ORF">GAO09_17060</name>
</gene>
<dbReference type="AlphaFoldDB" id="A0A6A8ACU5"/>
<evidence type="ECO:0000313" key="2">
    <source>
        <dbReference type="Proteomes" id="UP000435138"/>
    </source>
</evidence>
<protein>
    <submittedName>
        <fullName evidence="1">Uncharacterized protein</fullName>
    </submittedName>
</protein>
<dbReference type="EMBL" id="WIXI01000045">
    <property type="protein sequence ID" value="MQY47748.1"/>
    <property type="molecule type" value="Genomic_DNA"/>
</dbReference>
<sequence length="188" mass="21771">MVSDEKIEGLGFSNVITFSPRKYSVQEIKNDPLRALYNLDLLFLDFVLFDDQIKQCERNGETWRIFGQDTEGVFGLSGQSGEVLYVARGFKDQIDIKFCARGLDDFVSLMNMFVSYIFRVRASFKGGHDKIEDNVSDYFLDYARKFLNEEELSNSYWAGICELIETGEWLVTRGLREYLETGRLQQAE</sequence>
<comment type="caution">
    <text evidence="1">The sequence shown here is derived from an EMBL/GenBank/DDBJ whole genome shotgun (WGS) entry which is preliminary data.</text>
</comment>
<keyword evidence="2" id="KW-1185">Reference proteome</keyword>
<dbReference type="Proteomes" id="UP000435138">
    <property type="component" value="Unassembled WGS sequence"/>
</dbReference>
<accession>A0A6A8ACU5</accession>